<comment type="caution">
    <text evidence="1">The sequence shown here is derived from an EMBL/GenBank/DDBJ whole genome shotgun (WGS) entry which is preliminary data.</text>
</comment>
<proteinExistence type="predicted"/>
<gene>
    <name evidence="1" type="ORF">J2T19_000177</name>
</gene>
<accession>A0ABT9W6J2</accession>
<keyword evidence="2" id="KW-1185">Reference proteome</keyword>
<dbReference type="RefSeq" id="WP_307211994.1">
    <property type="nucleotide sequence ID" value="NZ_JAUSTI010000001.1"/>
</dbReference>
<dbReference type="Proteomes" id="UP001233836">
    <property type="component" value="Unassembled WGS sequence"/>
</dbReference>
<organism evidence="1 2">
    <name type="scientific">Paenibacillus tundrae</name>
    <dbReference type="NCBI Taxonomy" id="528187"/>
    <lineage>
        <taxon>Bacteria</taxon>
        <taxon>Bacillati</taxon>
        <taxon>Bacillota</taxon>
        <taxon>Bacilli</taxon>
        <taxon>Bacillales</taxon>
        <taxon>Paenibacillaceae</taxon>
        <taxon>Paenibacillus</taxon>
    </lineage>
</organism>
<reference evidence="1 2" key="1">
    <citation type="submission" date="2023-07" db="EMBL/GenBank/DDBJ databases">
        <title>Sorghum-associated microbial communities from plants grown in Nebraska, USA.</title>
        <authorList>
            <person name="Schachtman D."/>
        </authorList>
    </citation>
    <scope>NUCLEOTIDE SEQUENCE [LARGE SCALE GENOMIC DNA]</scope>
    <source>
        <strain evidence="1 2">DS1314</strain>
    </source>
</reference>
<evidence type="ECO:0000313" key="2">
    <source>
        <dbReference type="Proteomes" id="UP001233836"/>
    </source>
</evidence>
<evidence type="ECO:0000313" key="1">
    <source>
        <dbReference type="EMBL" id="MDQ0168740.1"/>
    </source>
</evidence>
<dbReference type="EMBL" id="JAUSTI010000001">
    <property type="protein sequence ID" value="MDQ0168740.1"/>
    <property type="molecule type" value="Genomic_DNA"/>
</dbReference>
<protein>
    <submittedName>
        <fullName evidence="1">Uncharacterized protein</fullName>
    </submittedName>
</protein>
<name>A0ABT9W6J2_9BACL</name>
<sequence length="527" mass="58126">MRKIDGRKAVITESGHRWTSFQELANRLGYPDAAVPMKQDKRSFPRKDDVVTILSSVDERGEMVIHDGQRVFIVEFANGERHTFGEKGLRILDEEITGVTVLKDESLGGVERDYREVKRKADVGELVKMYDYVHGLNGEILKVRASKGGAEQFEGKRDGHGSPHYISGRGNGGYVYLTLEPTDILRIDGARFRMIDRKAEVGERVIVTGEKATFSIGKVFVVEDVDWAFPAAGLRNGNNAIDGHYRVLEPLETAETEPLSAKPAPDQAVEIIAKLTTRVTTLEKRVAALEIAPTAPRLSDLGVKAQEAADTFAKATKATSVTVAEVSAVLKQRAKEARQKKRDDIVKRAKEDVADLRKFEGTKIPNDFVNFWPHVGKSTDYLPMHTVEYVVNRDKRTVVAVIRCTADGHITRGIAKCAPGDVFNVWIGKAIALRRALGLEIPEEYVSAPQPTEVRVGDIVKATGDSAYAYGSIGPVVNLVDGVLYRSDRATRDDGCVWAFEHDLSVIDDSRVSEAESDSAEPRKEVA</sequence>